<proteinExistence type="predicted"/>
<protein>
    <recommendedName>
        <fullName evidence="1">SAC3/GANP/THP3 conserved domain-containing protein</fullName>
    </recommendedName>
</protein>
<keyword evidence="3" id="KW-1185">Reference proteome</keyword>
<comment type="caution">
    <text evidence="2">The sequence shown here is derived from an EMBL/GenBank/DDBJ whole genome shotgun (WGS) entry which is preliminary data.</text>
</comment>
<dbReference type="EMBL" id="JAPFRF010000010">
    <property type="protein sequence ID" value="KAJ7319905.1"/>
    <property type="molecule type" value="Genomic_DNA"/>
</dbReference>
<dbReference type="AlphaFoldDB" id="A0A9Q0XPB5"/>
<dbReference type="Proteomes" id="UP001142489">
    <property type="component" value="Unassembled WGS sequence"/>
</dbReference>
<accession>A0A9Q0XPB5</accession>
<dbReference type="Pfam" id="PF03399">
    <property type="entry name" value="SAC3_GANP"/>
    <property type="match status" value="1"/>
</dbReference>
<name>A0A9Q0XPB5_9SAUR</name>
<evidence type="ECO:0000313" key="2">
    <source>
        <dbReference type="EMBL" id="KAJ7319905.1"/>
    </source>
</evidence>
<gene>
    <name evidence="2" type="ORF">JRQ81_019416</name>
</gene>
<evidence type="ECO:0000259" key="1">
    <source>
        <dbReference type="Pfam" id="PF03399"/>
    </source>
</evidence>
<reference evidence="2" key="1">
    <citation type="journal article" date="2023" name="DNA Res.">
        <title>Chromosome-level genome assembly of Phrynocephalus forsythii using third-generation DNA sequencing and Hi-C analysis.</title>
        <authorList>
            <person name="Qi Y."/>
            <person name="Zhao W."/>
            <person name="Zhao Y."/>
            <person name="Niu C."/>
            <person name="Cao S."/>
            <person name="Zhang Y."/>
        </authorList>
    </citation>
    <scope>NUCLEOTIDE SEQUENCE</scope>
    <source>
        <tissue evidence="2">Muscle</tissue>
    </source>
</reference>
<dbReference type="InterPro" id="IPR005062">
    <property type="entry name" value="SAC3/GANP/THP3_conserved"/>
</dbReference>
<sequence>MCPASWFACWQCLCHLHRLELGPLPDHLPDLDRAMKEYLYPAAGKLPLHPAELCPPAVLLATTRHLLRLADEEEEEEDGSISMADRSAFVANWLWTLCLNVTLQPLFLLGSAETWGGGRGAGPMPAPQKAPAAGARIHRCHHHHHHRRRR</sequence>
<organism evidence="2 3">
    <name type="scientific">Phrynocephalus forsythii</name>
    <dbReference type="NCBI Taxonomy" id="171643"/>
    <lineage>
        <taxon>Eukaryota</taxon>
        <taxon>Metazoa</taxon>
        <taxon>Chordata</taxon>
        <taxon>Craniata</taxon>
        <taxon>Vertebrata</taxon>
        <taxon>Euteleostomi</taxon>
        <taxon>Lepidosauria</taxon>
        <taxon>Squamata</taxon>
        <taxon>Bifurcata</taxon>
        <taxon>Unidentata</taxon>
        <taxon>Episquamata</taxon>
        <taxon>Toxicofera</taxon>
        <taxon>Iguania</taxon>
        <taxon>Acrodonta</taxon>
        <taxon>Agamidae</taxon>
        <taxon>Agaminae</taxon>
        <taxon>Phrynocephalus</taxon>
    </lineage>
</organism>
<feature type="domain" description="SAC3/GANP/THP3 conserved" evidence="1">
    <location>
        <begin position="1"/>
        <end position="86"/>
    </location>
</feature>
<evidence type="ECO:0000313" key="3">
    <source>
        <dbReference type="Proteomes" id="UP001142489"/>
    </source>
</evidence>